<evidence type="ECO:0000313" key="9">
    <source>
        <dbReference type="Proteomes" id="UP000199239"/>
    </source>
</evidence>
<dbReference type="SUPFAM" id="SSF52172">
    <property type="entry name" value="CheY-like"/>
    <property type="match status" value="1"/>
</dbReference>
<evidence type="ECO:0000256" key="2">
    <source>
        <dbReference type="ARBA" id="ARBA00023012"/>
    </source>
</evidence>
<keyword evidence="3" id="KW-0805">Transcription regulation</keyword>
<dbReference type="GO" id="GO:0006355">
    <property type="term" value="P:regulation of DNA-templated transcription"/>
    <property type="evidence" value="ECO:0007669"/>
    <property type="project" value="TreeGrafter"/>
</dbReference>
<keyword evidence="2" id="KW-0902">Two-component regulatory system</keyword>
<dbReference type="PANTHER" id="PTHR48111">
    <property type="entry name" value="REGULATOR OF RPOS"/>
    <property type="match status" value="1"/>
</dbReference>
<keyword evidence="4" id="KW-0238">DNA-binding</keyword>
<reference evidence="9" key="1">
    <citation type="submission" date="2016-10" db="EMBL/GenBank/DDBJ databases">
        <authorList>
            <person name="Varghese N."/>
            <person name="Submissions S."/>
        </authorList>
    </citation>
    <scope>NUCLEOTIDE SEQUENCE [LARGE SCALE GENOMIC DNA]</scope>
    <source>
        <strain evidence="9">DSM 23422</strain>
    </source>
</reference>
<dbReference type="InterPro" id="IPR011006">
    <property type="entry name" value="CheY-like_superfamily"/>
</dbReference>
<dbReference type="Proteomes" id="UP000199239">
    <property type="component" value="Unassembled WGS sequence"/>
</dbReference>
<evidence type="ECO:0000256" key="6">
    <source>
        <dbReference type="PROSITE-ProRule" id="PRU00169"/>
    </source>
</evidence>
<evidence type="ECO:0000256" key="3">
    <source>
        <dbReference type="ARBA" id="ARBA00023015"/>
    </source>
</evidence>
<dbReference type="GO" id="GO:0000976">
    <property type="term" value="F:transcription cis-regulatory region binding"/>
    <property type="evidence" value="ECO:0007669"/>
    <property type="project" value="TreeGrafter"/>
</dbReference>
<dbReference type="RefSeq" id="WP_093917344.1">
    <property type="nucleotide sequence ID" value="NZ_FPAJ01000006.1"/>
</dbReference>
<protein>
    <submittedName>
        <fullName evidence="8">Response regulator receiver domain-containing protein</fullName>
    </submittedName>
</protein>
<evidence type="ECO:0000256" key="5">
    <source>
        <dbReference type="ARBA" id="ARBA00023163"/>
    </source>
</evidence>
<dbReference type="PANTHER" id="PTHR48111:SF1">
    <property type="entry name" value="TWO-COMPONENT RESPONSE REGULATOR ORR33"/>
    <property type="match status" value="1"/>
</dbReference>
<dbReference type="SMART" id="SM00448">
    <property type="entry name" value="REC"/>
    <property type="match status" value="1"/>
</dbReference>
<accession>A0A1I6VAD7</accession>
<evidence type="ECO:0000259" key="7">
    <source>
        <dbReference type="PROSITE" id="PS50110"/>
    </source>
</evidence>
<dbReference type="GO" id="GO:0005829">
    <property type="term" value="C:cytosol"/>
    <property type="evidence" value="ECO:0007669"/>
    <property type="project" value="TreeGrafter"/>
</dbReference>
<sequence>MKILAVDDDPIILELLAHFIETMTEHKLVMASCADDAIETIKTNAPGSFDCFLLDIQMPGTDGIALAGQIRTMDAYVDTPILMLTAMSEKDYIDAAFAAGATDYVTKPFEMFELKARLALVERAFAAREARTTKIFAAQKLNPSQETGTAPIDLFDPVALYEIDNLIDFMAFENYIRQLSRNDLFGSTAFAFTIRDIAQYHATMSPFEFYSLLTDVAEVISDTLGDGQFLMSYAGNGTFICITESGWQPDMKALGLSVNLTLAKTELFDNQGQQIEPRVCAGEAIRLMWKTSATVMDAISAAHASAEESVAAHEDAQKNAWQIGLTG</sequence>
<dbReference type="PROSITE" id="PS50110">
    <property type="entry name" value="RESPONSE_REGULATORY"/>
    <property type="match status" value="1"/>
</dbReference>
<dbReference type="Gene3D" id="3.40.50.2300">
    <property type="match status" value="1"/>
</dbReference>
<evidence type="ECO:0000313" key="8">
    <source>
        <dbReference type="EMBL" id="SFT10659.1"/>
    </source>
</evidence>
<dbReference type="AlphaFoldDB" id="A0A1I6VAD7"/>
<name>A0A1I6VAD7_9RHOB</name>
<dbReference type="OrthoDB" id="7326651at2"/>
<dbReference type="InterPro" id="IPR001789">
    <property type="entry name" value="Sig_transdc_resp-reg_receiver"/>
</dbReference>
<gene>
    <name evidence="8" type="ORF">SAMN04488040_3151</name>
</gene>
<organism evidence="8 9">
    <name type="scientific">Sulfitobacter marinus</name>
    <dbReference type="NCBI Taxonomy" id="394264"/>
    <lineage>
        <taxon>Bacteria</taxon>
        <taxon>Pseudomonadati</taxon>
        <taxon>Pseudomonadota</taxon>
        <taxon>Alphaproteobacteria</taxon>
        <taxon>Rhodobacterales</taxon>
        <taxon>Roseobacteraceae</taxon>
        <taxon>Sulfitobacter</taxon>
    </lineage>
</organism>
<feature type="modified residue" description="4-aspartylphosphate" evidence="6">
    <location>
        <position position="55"/>
    </location>
</feature>
<dbReference type="InterPro" id="IPR039420">
    <property type="entry name" value="WalR-like"/>
</dbReference>
<dbReference type="Pfam" id="PF00072">
    <property type="entry name" value="Response_reg"/>
    <property type="match status" value="1"/>
</dbReference>
<evidence type="ECO:0000256" key="4">
    <source>
        <dbReference type="ARBA" id="ARBA00023125"/>
    </source>
</evidence>
<dbReference type="GO" id="GO:0032993">
    <property type="term" value="C:protein-DNA complex"/>
    <property type="evidence" value="ECO:0007669"/>
    <property type="project" value="TreeGrafter"/>
</dbReference>
<feature type="domain" description="Response regulatory" evidence="7">
    <location>
        <begin position="2"/>
        <end position="122"/>
    </location>
</feature>
<dbReference type="GO" id="GO:0000156">
    <property type="term" value="F:phosphorelay response regulator activity"/>
    <property type="evidence" value="ECO:0007669"/>
    <property type="project" value="TreeGrafter"/>
</dbReference>
<keyword evidence="5" id="KW-0804">Transcription</keyword>
<dbReference type="STRING" id="394264.SAMN04488040_3151"/>
<keyword evidence="1 6" id="KW-0597">Phosphoprotein</keyword>
<dbReference type="EMBL" id="FPAJ01000006">
    <property type="protein sequence ID" value="SFT10659.1"/>
    <property type="molecule type" value="Genomic_DNA"/>
</dbReference>
<proteinExistence type="predicted"/>
<keyword evidence="9" id="KW-1185">Reference proteome</keyword>
<evidence type="ECO:0000256" key="1">
    <source>
        <dbReference type="ARBA" id="ARBA00022553"/>
    </source>
</evidence>